<feature type="transmembrane region" description="Helical" evidence="16">
    <location>
        <begin position="303"/>
        <end position="327"/>
    </location>
</feature>
<feature type="transmembrane region" description="Helical" evidence="16">
    <location>
        <begin position="164"/>
        <end position="183"/>
    </location>
</feature>
<reference evidence="17 18" key="1">
    <citation type="submission" date="2020-08" db="EMBL/GenBank/DDBJ databases">
        <title>Acidobacteriota in marine sediments use diverse sulfur dissimilation pathways.</title>
        <authorList>
            <person name="Wasmund K."/>
        </authorList>
    </citation>
    <scope>NUCLEOTIDE SEQUENCE [LARGE SCALE GENOMIC DNA]</scope>
    <source>
        <strain evidence="17">MAG AM3-A</strain>
    </source>
</reference>
<dbReference type="GO" id="GO:0008955">
    <property type="term" value="F:peptidoglycan glycosyltransferase activity"/>
    <property type="evidence" value="ECO:0007669"/>
    <property type="project" value="UniProtKB-EC"/>
</dbReference>
<evidence type="ECO:0000256" key="8">
    <source>
        <dbReference type="ARBA" id="ARBA00023136"/>
    </source>
</evidence>
<dbReference type="GO" id="GO:0051301">
    <property type="term" value="P:cell division"/>
    <property type="evidence" value="ECO:0007669"/>
    <property type="project" value="InterPro"/>
</dbReference>
<dbReference type="PANTHER" id="PTHR30474:SF2">
    <property type="entry name" value="PEPTIDOGLYCAN GLYCOSYLTRANSFERASE FTSW-RELATED"/>
    <property type="match status" value="1"/>
</dbReference>
<evidence type="ECO:0000256" key="7">
    <source>
        <dbReference type="ARBA" id="ARBA00022989"/>
    </source>
</evidence>
<keyword evidence="4 16" id="KW-0812">Transmembrane</keyword>
<dbReference type="EC" id="2.4.99.28" evidence="14"/>
<keyword evidence="6" id="KW-0573">Peptidoglycan synthesis</keyword>
<evidence type="ECO:0000256" key="4">
    <source>
        <dbReference type="ARBA" id="ARBA00022692"/>
    </source>
</evidence>
<evidence type="ECO:0000256" key="12">
    <source>
        <dbReference type="ARBA" id="ARBA00041185"/>
    </source>
</evidence>
<name>A0A8J7C4F5_9BACT</name>
<evidence type="ECO:0000313" key="17">
    <source>
        <dbReference type="EMBL" id="MBD3870231.1"/>
    </source>
</evidence>
<feature type="transmembrane region" description="Helical" evidence="16">
    <location>
        <begin position="190"/>
        <end position="209"/>
    </location>
</feature>
<keyword evidence="3" id="KW-0808">Transferase</keyword>
<dbReference type="AlphaFoldDB" id="A0A8J7C4F5"/>
<comment type="catalytic activity">
    <reaction evidence="15">
        <text>[GlcNAc-(1-&gt;4)-Mur2Ac(oyl-L-Ala-gamma-D-Glu-L-Lys-D-Ala-D-Ala)](n)-di-trans,octa-cis-undecaprenyl diphosphate + beta-D-GlcNAc-(1-&gt;4)-Mur2Ac(oyl-L-Ala-gamma-D-Glu-L-Lys-D-Ala-D-Ala)-di-trans,octa-cis-undecaprenyl diphosphate = [GlcNAc-(1-&gt;4)-Mur2Ac(oyl-L-Ala-gamma-D-Glu-L-Lys-D-Ala-D-Ala)](n+1)-di-trans,octa-cis-undecaprenyl diphosphate + di-trans,octa-cis-undecaprenyl diphosphate + H(+)</text>
        <dbReference type="Rhea" id="RHEA:23708"/>
        <dbReference type="Rhea" id="RHEA-COMP:9602"/>
        <dbReference type="Rhea" id="RHEA-COMP:9603"/>
        <dbReference type="ChEBI" id="CHEBI:15378"/>
        <dbReference type="ChEBI" id="CHEBI:58405"/>
        <dbReference type="ChEBI" id="CHEBI:60033"/>
        <dbReference type="ChEBI" id="CHEBI:78435"/>
        <dbReference type="EC" id="2.4.99.28"/>
    </reaction>
</comment>
<dbReference type="GO" id="GO:0015648">
    <property type="term" value="F:lipid-linked peptidoglycan transporter activity"/>
    <property type="evidence" value="ECO:0007669"/>
    <property type="project" value="TreeGrafter"/>
</dbReference>
<evidence type="ECO:0000256" key="11">
    <source>
        <dbReference type="ARBA" id="ARBA00038053"/>
    </source>
</evidence>
<evidence type="ECO:0000256" key="1">
    <source>
        <dbReference type="ARBA" id="ARBA00004141"/>
    </source>
</evidence>
<gene>
    <name evidence="17" type="ORF">IFJ97_02590</name>
</gene>
<dbReference type="GO" id="GO:0008360">
    <property type="term" value="P:regulation of cell shape"/>
    <property type="evidence" value="ECO:0007669"/>
    <property type="project" value="UniProtKB-KW"/>
</dbReference>
<keyword evidence="5" id="KW-0133">Cell shape</keyword>
<evidence type="ECO:0000256" key="16">
    <source>
        <dbReference type="SAM" id="Phobius"/>
    </source>
</evidence>
<proteinExistence type="inferred from homology"/>
<comment type="subcellular location">
    <subcellularLocation>
        <location evidence="1">Membrane</location>
        <topology evidence="1">Multi-pass membrane protein</topology>
    </subcellularLocation>
</comment>
<feature type="transmembrane region" description="Helical" evidence="16">
    <location>
        <begin position="141"/>
        <end position="158"/>
    </location>
</feature>
<evidence type="ECO:0000256" key="15">
    <source>
        <dbReference type="ARBA" id="ARBA00049902"/>
    </source>
</evidence>
<feature type="transmembrane region" description="Helical" evidence="16">
    <location>
        <begin position="76"/>
        <end position="97"/>
    </location>
</feature>
<evidence type="ECO:0000256" key="3">
    <source>
        <dbReference type="ARBA" id="ARBA00022679"/>
    </source>
</evidence>
<evidence type="ECO:0000256" key="13">
    <source>
        <dbReference type="ARBA" id="ARBA00041418"/>
    </source>
</evidence>
<feature type="transmembrane region" description="Helical" evidence="16">
    <location>
        <begin position="45"/>
        <end position="64"/>
    </location>
</feature>
<evidence type="ECO:0000313" key="18">
    <source>
        <dbReference type="Proteomes" id="UP000598633"/>
    </source>
</evidence>
<keyword evidence="7 16" id="KW-1133">Transmembrane helix</keyword>
<protein>
    <recommendedName>
        <fullName evidence="12">Probable peptidoglycan glycosyltransferase FtsW</fullName>
        <ecNumber evidence="14">2.4.99.28</ecNumber>
    </recommendedName>
    <alternativeName>
        <fullName evidence="13">Cell division protein FtsW</fullName>
    </alternativeName>
    <alternativeName>
        <fullName evidence="10">Cell wall polymerase</fullName>
    </alternativeName>
    <alternativeName>
        <fullName evidence="9">Peptidoglycan polymerase</fullName>
    </alternativeName>
</protein>
<feature type="transmembrane region" description="Helical" evidence="16">
    <location>
        <begin position="12"/>
        <end position="33"/>
    </location>
</feature>
<comment type="caution">
    <text evidence="17">The sequence shown here is derived from an EMBL/GenBank/DDBJ whole genome shotgun (WGS) entry which is preliminary data.</text>
</comment>
<organism evidence="17 18">
    <name type="scientific">Candidatus Sulfomarinibacter kjeldsenii</name>
    <dbReference type="NCBI Taxonomy" id="2885994"/>
    <lineage>
        <taxon>Bacteria</taxon>
        <taxon>Pseudomonadati</taxon>
        <taxon>Acidobacteriota</taxon>
        <taxon>Thermoanaerobaculia</taxon>
        <taxon>Thermoanaerobaculales</taxon>
        <taxon>Candidatus Sulfomarinibacteraceae</taxon>
        <taxon>Candidatus Sulfomarinibacter</taxon>
    </lineage>
</organism>
<dbReference type="Pfam" id="PF01098">
    <property type="entry name" value="FTSW_RODA_SPOVE"/>
    <property type="match status" value="1"/>
</dbReference>
<dbReference type="GO" id="GO:0032153">
    <property type="term" value="C:cell division site"/>
    <property type="evidence" value="ECO:0007669"/>
    <property type="project" value="TreeGrafter"/>
</dbReference>
<evidence type="ECO:0000256" key="9">
    <source>
        <dbReference type="ARBA" id="ARBA00032370"/>
    </source>
</evidence>
<dbReference type="PANTHER" id="PTHR30474">
    <property type="entry name" value="CELL CYCLE PROTEIN"/>
    <property type="match status" value="1"/>
</dbReference>
<evidence type="ECO:0000256" key="5">
    <source>
        <dbReference type="ARBA" id="ARBA00022960"/>
    </source>
</evidence>
<evidence type="ECO:0000256" key="6">
    <source>
        <dbReference type="ARBA" id="ARBA00022984"/>
    </source>
</evidence>
<sequence>MPIRQRFDRLLLSSTILLTAIGLAILASASWLLATERYGRPGSYFFTWQAATAMVGLGLMVVSMHLRTTLLTDRRLVIGALAMGWTLLLAAFAQAEVAATHRWISVGGISVQPSVLVRLGLIMLMAILLDEARRTGWQWQKLAVVGGISFTTILVIVVEPDLGTAALLAVVLGTMAFVAGVPLRQLAAPAIVAAAVLVVAIVTSPYRLARVQAFFGPDMSAAGSWQTYQSLVAIGSGGFLGLGYGSGLQKLFFLPEPHTDFIFAITGEELGLLGLMVLVGLAAVVVWRGFVIAVRLEDPQRALLAFGITTAFAMQSLVHMVVCLDLLPPKGIPLPLVSYGKTEMLVTLVSIGILLNLSREVKA</sequence>
<accession>A0A8J7C4F5</accession>
<dbReference type="GO" id="GO:0009252">
    <property type="term" value="P:peptidoglycan biosynthetic process"/>
    <property type="evidence" value="ECO:0007669"/>
    <property type="project" value="UniProtKB-KW"/>
</dbReference>
<comment type="similarity">
    <text evidence="11">Belongs to the SEDS family. FtsW subfamily.</text>
</comment>
<feature type="transmembrane region" description="Helical" evidence="16">
    <location>
        <begin position="270"/>
        <end position="291"/>
    </location>
</feature>
<dbReference type="InterPro" id="IPR001182">
    <property type="entry name" value="FtsW/RodA"/>
</dbReference>
<evidence type="ECO:0000256" key="14">
    <source>
        <dbReference type="ARBA" id="ARBA00044770"/>
    </source>
</evidence>
<evidence type="ECO:0000256" key="2">
    <source>
        <dbReference type="ARBA" id="ARBA00022676"/>
    </source>
</evidence>
<feature type="transmembrane region" description="Helical" evidence="16">
    <location>
        <begin position="339"/>
        <end position="357"/>
    </location>
</feature>
<evidence type="ECO:0000256" key="10">
    <source>
        <dbReference type="ARBA" id="ARBA00033270"/>
    </source>
</evidence>
<dbReference type="GO" id="GO:0005886">
    <property type="term" value="C:plasma membrane"/>
    <property type="evidence" value="ECO:0007669"/>
    <property type="project" value="TreeGrafter"/>
</dbReference>
<feature type="transmembrane region" description="Helical" evidence="16">
    <location>
        <begin position="103"/>
        <end position="129"/>
    </location>
</feature>
<dbReference type="Proteomes" id="UP000598633">
    <property type="component" value="Unassembled WGS sequence"/>
</dbReference>
<keyword evidence="2" id="KW-0328">Glycosyltransferase</keyword>
<keyword evidence="8 16" id="KW-0472">Membrane</keyword>
<dbReference type="EMBL" id="JACXWA010000044">
    <property type="protein sequence ID" value="MBD3870231.1"/>
    <property type="molecule type" value="Genomic_DNA"/>
</dbReference>